<keyword evidence="2" id="KW-1185">Reference proteome</keyword>
<sequence>MAHLTENHVQELYKTFGELKVLDDIIRHRAADSPPAPIFGYPRNENLNDYEKFTGKQINEFVDSAVKNFIRLGLKPVRKDYEVHGELELQTNLFAKNTREVVGLFAQSNVDYLVTLFALSRMGYTVLCLSLRLAPVAIVNLLKQTDCNIIVHGQTPQIEATIAAVDEQRPLRTLPIPSRSQYSVPANEEPFVREYDPDKETFETAIILHSSGSTGLPKPIPISHQSLMTHPVQGAGLNNFAVLPLYHVYGLSTTLQAMYMRKTANLFSSTVPMTTENLVTATGAVNPEVIHVVPYSLGLLAEQPRGLEILRSAKIVTAAGSRTPDELGDRLVREGVKFGVVFGTTEAGLLGDTMRRSTGDDSWDYVRIYANVRKYVQMDPLGDNQFEAVYLRGHPGLFDNGSDSWRSRDVFIPHPSLPDVWKYVTRLDDRVTLSNGEKVLPLPIEGCIRQHEFVREAVVVGIDKPLPGVLIFRTETSDDLTDEAYVEAVWPTIVEANSRAEAFSQITKDMVTVLGSDVQYPRTDKGIVIRAQVYRHFADEIEDMYSRLDDGTEGTLRYGIEGLEGFIKGLYEDIMGTTLDSVDTDFFTAGIDSLNAIQMRRRIQKTLYLGGSKLSNNVVYERGTVRSLARHLYALAQGGEDEDEDREPLMHELIDKYSKFGETVVLTGATGSLGAHTLAQMVASPDIRKIYCLVRGSDPMSRVNAALKERDLKLDAPSKVVALSADFSRADFGLSKEIYEQFRVEVSMIVHLAWPVNFNIHLPSFELHLAGLNNLLALSLSVHHSEPARLYFASSVSAAENTPAPALIPEAPIEDFSQATRMGYAQSKLVGEYMVLNAARIGARAYVLRTGQVVGDKDNGHWNEAEFIPSLIRSALSLKALPILNEEVSWLPVDTLATSLLELDQTLRAAPRPCAIDPITPPVFYNMVNPALFAWADLLTSLKAAGLDFEPVPFADWLQMLRDDDARGNEKQNPAVKLVGYFEQRYGANVENSSANNTGGIVFDTKVLQRDSPVMRKPPQIIKDGYVKKFLDRWQRRWSPVTSA</sequence>
<protein>
    <submittedName>
        <fullName evidence="1">Acetyl-CoA synthetase-like protein</fullName>
    </submittedName>
</protein>
<name>A0ACB9YXZ2_9PEZI</name>
<evidence type="ECO:0000313" key="2">
    <source>
        <dbReference type="Proteomes" id="UP001497700"/>
    </source>
</evidence>
<organism evidence="1 2">
    <name type="scientific">Hypoxylon rubiginosum</name>
    <dbReference type="NCBI Taxonomy" id="110542"/>
    <lineage>
        <taxon>Eukaryota</taxon>
        <taxon>Fungi</taxon>
        <taxon>Dikarya</taxon>
        <taxon>Ascomycota</taxon>
        <taxon>Pezizomycotina</taxon>
        <taxon>Sordariomycetes</taxon>
        <taxon>Xylariomycetidae</taxon>
        <taxon>Xylariales</taxon>
        <taxon>Hypoxylaceae</taxon>
        <taxon>Hypoxylon</taxon>
    </lineage>
</organism>
<reference evidence="1 2" key="1">
    <citation type="journal article" date="2022" name="New Phytol.">
        <title>Ecological generalism drives hyperdiversity of secondary metabolite gene clusters in xylarialean endophytes.</title>
        <authorList>
            <person name="Franco M.E.E."/>
            <person name="Wisecaver J.H."/>
            <person name="Arnold A.E."/>
            <person name="Ju Y.M."/>
            <person name="Slot J.C."/>
            <person name="Ahrendt S."/>
            <person name="Moore L.P."/>
            <person name="Eastman K.E."/>
            <person name="Scott K."/>
            <person name="Konkel Z."/>
            <person name="Mondo S.J."/>
            <person name="Kuo A."/>
            <person name="Hayes R.D."/>
            <person name="Haridas S."/>
            <person name="Andreopoulos B."/>
            <person name="Riley R."/>
            <person name="LaButti K."/>
            <person name="Pangilinan J."/>
            <person name="Lipzen A."/>
            <person name="Amirebrahimi M."/>
            <person name="Yan J."/>
            <person name="Adam C."/>
            <person name="Keymanesh K."/>
            <person name="Ng V."/>
            <person name="Louie K."/>
            <person name="Northen T."/>
            <person name="Drula E."/>
            <person name="Henrissat B."/>
            <person name="Hsieh H.M."/>
            <person name="Youens-Clark K."/>
            <person name="Lutzoni F."/>
            <person name="Miadlikowska J."/>
            <person name="Eastwood D.C."/>
            <person name="Hamelin R.C."/>
            <person name="Grigoriev I.V."/>
            <person name="U'Ren J.M."/>
        </authorList>
    </citation>
    <scope>NUCLEOTIDE SEQUENCE [LARGE SCALE GENOMIC DNA]</scope>
    <source>
        <strain evidence="1 2">CBS 119005</strain>
    </source>
</reference>
<dbReference type="Proteomes" id="UP001497700">
    <property type="component" value="Unassembled WGS sequence"/>
</dbReference>
<comment type="caution">
    <text evidence="1">The sequence shown here is derived from an EMBL/GenBank/DDBJ whole genome shotgun (WGS) entry which is preliminary data.</text>
</comment>
<evidence type="ECO:0000313" key="1">
    <source>
        <dbReference type="EMBL" id="KAI4864078.1"/>
    </source>
</evidence>
<gene>
    <name evidence="1" type="ORF">F4820DRAFT_470900</name>
</gene>
<accession>A0ACB9YXZ2</accession>
<proteinExistence type="predicted"/>
<dbReference type="EMBL" id="MU393492">
    <property type="protein sequence ID" value="KAI4864078.1"/>
    <property type="molecule type" value="Genomic_DNA"/>
</dbReference>